<dbReference type="Proteomes" id="UP000192140">
    <property type="component" value="Unassembled WGS sequence"/>
</dbReference>
<proteinExistence type="predicted"/>
<gene>
    <name evidence="1" type="ORF">AGR7A_Lc140066</name>
</gene>
<keyword evidence="2" id="KW-1185">Reference proteome</keyword>
<organism evidence="1 2">
    <name type="scientific">Agrobacterium deltaense NCPPB 1641</name>
    <dbReference type="NCBI Taxonomy" id="1183425"/>
    <lineage>
        <taxon>Bacteria</taxon>
        <taxon>Pseudomonadati</taxon>
        <taxon>Pseudomonadota</taxon>
        <taxon>Alphaproteobacteria</taxon>
        <taxon>Hyphomicrobiales</taxon>
        <taxon>Rhizobiaceae</taxon>
        <taxon>Rhizobium/Agrobacterium group</taxon>
        <taxon>Agrobacterium</taxon>
    </lineage>
</organism>
<dbReference type="AlphaFoldDB" id="A0A1S7U2G8"/>
<evidence type="ECO:0000313" key="2">
    <source>
        <dbReference type="Proteomes" id="UP000192140"/>
    </source>
</evidence>
<accession>A0A1S7U2G8</accession>
<protein>
    <submittedName>
        <fullName evidence="1">Uncharacterized protein</fullName>
    </submittedName>
</protein>
<comment type="caution">
    <text evidence="1">The sequence shown here is derived from an EMBL/GenBank/DDBJ whole genome shotgun (WGS) entry which is preliminary data.</text>
</comment>
<reference evidence="1" key="1">
    <citation type="submission" date="2016-01" db="EMBL/GenBank/DDBJ databases">
        <authorList>
            <person name="Regsiter A."/>
            <person name="william w."/>
        </authorList>
    </citation>
    <scope>NUCLEOTIDE SEQUENCE</scope>
    <source>
        <strain evidence="1">NCPPB 1641</strain>
    </source>
</reference>
<name>A0A1S7U2G8_9HYPH</name>
<sequence length="503" mass="55366">MTTIPLPAWLPDMASLNSPGLAMAYNVYPLPGNGGPGTVTYAPVPSAQKYSDSTLPEVINSACIGTDRFSSPHVYAATATKLWTYLSSARQWSDVSKAGDYISSATETWNWIQYGTSVIGTSFVNAPQWISCDDVTAKFADLTTVVRGRHIAQHKGFVLLANCYDSFDGEVPNRLRWSAIDNPFDWSFSQATMADFQDLQDVGAIQGMVVDEDLWIFCKQAIIRGQFVGSPWVYEFSEAVSGRGLAYPNSLITIDGVSYFLDDDGFYSFKKGQIDPIGVGKINLTFYKNFDTNSAAQMTVVADPRRTIIKWNYADKASPNGLPNKTIIYNYVSRDWTICDSQVPYEFQAQSLAWTIEDLSNAYGAIENIPAPFDSPLWAGGNAILWAVNEAGNILTLTGPPIRGTIETTDYQLGTTLKNPVDMALVQRVRPIVEGDGRATVSIAGRRTQKGDINFENEFETNASTGFAYVRAACRYHRFKINLYGAWDLASAIDVDFVGFGGR</sequence>
<evidence type="ECO:0000313" key="1">
    <source>
        <dbReference type="EMBL" id="CVI61018.1"/>
    </source>
</evidence>
<dbReference type="EMBL" id="FCNP01000035">
    <property type="protein sequence ID" value="CVI61018.1"/>
    <property type="molecule type" value="Genomic_DNA"/>
</dbReference>